<sequence length="126" mass="13624">MNLVLGVVFLAHSIGGLIVNPDFAVGDNATAETFLWMDWNGWHALSGIFLWATALAVAPRADLSKLFAWLIIATNLPVVIWMLFDTIPFGLFNLPTTRDLVFHAAIVAAYALALLATGKKVVAQTS</sequence>
<evidence type="ECO:0000313" key="2">
    <source>
        <dbReference type="EMBL" id="MDR7087032.1"/>
    </source>
</evidence>
<keyword evidence="3" id="KW-1185">Reference proteome</keyword>
<keyword evidence="1" id="KW-0472">Membrane</keyword>
<protein>
    <recommendedName>
        <fullName evidence="4">DUF4383 domain-containing protein</fullName>
    </recommendedName>
</protein>
<dbReference type="Pfam" id="PF14325">
    <property type="entry name" value="DUF4383"/>
    <property type="match status" value="1"/>
</dbReference>
<evidence type="ECO:0000256" key="1">
    <source>
        <dbReference type="SAM" id="Phobius"/>
    </source>
</evidence>
<feature type="transmembrane region" description="Helical" evidence="1">
    <location>
        <begin position="66"/>
        <end position="84"/>
    </location>
</feature>
<gene>
    <name evidence="2" type="ORF">J2X11_001871</name>
</gene>
<keyword evidence="1" id="KW-1133">Transmembrane helix</keyword>
<dbReference type="RefSeq" id="WP_309969996.1">
    <property type="nucleotide sequence ID" value="NZ_JAVDWH010000001.1"/>
</dbReference>
<reference evidence="2 3" key="1">
    <citation type="submission" date="2023-07" db="EMBL/GenBank/DDBJ databases">
        <title>Sorghum-associated microbial communities from plants grown in Nebraska, USA.</title>
        <authorList>
            <person name="Schachtman D."/>
        </authorList>
    </citation>
    <scope>NUCLEOTIDE SEQUENCE [LARGE SCALE GENOMIC DNA]</scope>
    <source>
        <strain evidence="2 3">BE248</strain>
    </source>
</reference>
<evidence type="ECO:0008006" key="4">
    <source>
        <dbReference type="Google" id="ProtNLM"/>
    </source>
</evidence>
<dbReference type="Proteomes" id="UP001257739">
    <property type="component" value="Unassembled WGS sequence"/>
</dbReference>
<feature type="transmembrane region" description="Helical" evidence="1">
    <location>
        <begin position="100"/>
        <end position="118"/>
    </location>
</feature>
<proteinExistence type="predicted"/>
<name>A0ABU1UPB9_9ACTN</name>
<accession>A0ABU1UPB9</accession>
<evidence type="ECO:0000313" key="3">
    <source>
        <dbReference type="Proteomes" id="UP001257739"/>
    </source>
</evidence>
<organism evidence="2 3">
    <name type="scientific">Aeromicrobium panaciterrae</name>
    <dbReference type="NCBI Taxonomy" id="363861"/>
    <lineage>
        <taxon>Bacteria</taxon>
        <taxon>Bacillati</taxon>
        <taxon>Actinomycetota</taxon>
        <taxon>Actinomycetes</taxon>
        <taxon>Propionibacteriales</taxon>
        <taxon>Nocardioidaceae</taxon>
        <taxon>Aeromicrobium</taxon>
    </lineage>
</organism>
<dbReference type="EMBL" id="JAVDWH010000001">
    <property type="protein sequence ID" value="MDR7087032.1"/>
    <property type="molecule type" value="Genomic_DNA"/>
</dbReference>
<comment type="caution">
    <text evidence="2">The sequence shown here is derived from an EMBL/GenBank/DDBJ whole genome shotgun (WGS) entry which is preliminary data.</text>
</comment>
<feature type="transmembrane region" description="Helical" evidence="1">
    <location>
        <begin position="40"/>
        <end position="59"/>
    </location>
</feature>
<keyword evidence="1" id="KW-0812">Transmembrane</keyword>